<evidence type="ECO:0000313" key="5">
    <source>
        <dbReference type="Proteomes" id="UP001157017"/>
    </source>
</evidence>
<dbReference type="InterPro" id="IPR036876">
    <property type="entry name" value="UVR_dom_sf"/>
</dbReference>
<dbReference type="InterPro" id="IPR050066">
    <property type="entry name" value="UvrABC_protein_C"/>
</dbReference>
<evidence type="ECO:0000259" key="2">
    <source>
        <dbReference type="PROSITE" id="PS50151"/>
    </source>
</evidence>
<feature type="compositionally biased region" description="Basic residues" evidence="1">
    <location>
        <begin position="533"/>
        <end position="554"/>
    </location>
</feature>
<feature type="compositionally biased region" description="Low complexity" evidence="1">
    <location>
        <begin position="238"/>
        <end position="251"/>
    </location>
</feature>
<feature type="region of interest" description="Disordered" evidence="1">
    <location>
        <begin position="222"/>
        <end position="359"/>
    </location>
</feature>
<reference evidence="5" key="1">
    <citation type="journal article" date="2019" name="Int. J. Syst. Evol. Microbiol.">
        <title>The Global Catalogue of Microorganisms (GCM) 10K type strain sequencing project: providing services to taxonomists for standard genome sequencing and annotation.</title>
        <authorList>
            <consortium name="The Broad Institute Genomics Platform"/>
            <consortium name="The Broad Institute Genome Sequencing Center for Infectious Disease"/>
            <person name="Wu L."/>
            <person name="Ma J."/>
        </authorList>
    </citation>
    <scope>NUCLEOTIDE SEQUENCE [LARGE SCALE GENOMIC DNA]</scope>
    <source>
        <strain evidence="5">NBRC 108730</strain>
    </source>
</reference>
<dbReference type="InterPro" id="IPR010994">
    <property type="entry name" value="RuvA_2-like"/>
</dbReference>
<feature type="region of interest" description="Disordered" evidence="1">
    <location>
        <begin position="445"/>
        <end position="577"/>
    </location>
</feature>
<name>A0ABQ6JA17_9ACTN</name>
<accession>A0ABQ6JA17</accession>
<feature type="domain" description="UvrC family homology region profile" evidence="3">
    <location>
        <begin position="107"/>
        <end position="253"/>
    </location>
</feature>
<feature type="domain" description="UVR" evidence="2">
    <location>
        <begin position="56"/>
        <end position="91"/>
    </location>
</feature>
<dbReference type="SUPFAM" id="SSF47781">
    <property type="entry name" value="RuvA domain 2-like"/>
    <property type="match status" value="1"/>
</dbReference>
<dbReference type="Gene3D" id="3.30.420.340">
    <property type="entry name" value="UvrC, RNAse H endonuclease domain"/>
    <property type="match status" value="1"/>
</dbReference>
<dbReference type="InterPro" id="IPR001162">
    <property type="entry name" value="UvrC_RNase_H_dom"/>
</dbReference>
<evidence type="ECO:0000256" key="1">
    <source>
        <dbReference type="SAM" id="MobiDB-lite"/>
    </source>
</evidence>
<dbReference type="Pfam" id="PF22920">
    <property type="entry name" value="UvrC_RNaseH"/>
    <property type="match status" value="1"/>
</dbReference>
<protein>
    <recommendedName>
        <fullName evidence="6">UvrABC system protein C</fullName>
    </recommendedName>
</protein>
<feature type="compositionally biased region" description="Basic residues" evidence="1">
    <location>
        <begin position="347"/>
        <end position="357"/>
    </location>
</feature>
<dbReference type="InterPro" id="IPR053930">
    <property type="entry name" value="RapZ-like_N"/>
</dbReference>
<dbReference type="Pfam" id="PF08459">
    <property type="entry name" value="UvrC_RNaseH_dom"/>
    <property type="match status" value="1"/>
</dbReference>
<feature type="region of interest" description="Disordered" evidence="1">
    <location>
        <begin position="593"/>
        <end position="613"/>
    </location>
</feature>
<feature type="compositionally biased region" description="Basic residues" evidence="1">
    <location>
        <begin position="283"/>
        <end position="294"/>
    </location>
</feature>
<dbReference type="Gene3D" id="4.10.860.10">
    <property type="entry name" value="UVR domain"/>
    <property type="match status" value="1"/>
</dbReference>
<dbReference type="InterPro" id="IPR038476">
    <property type="entry name" value="UvrC_RNase_H_dom_sf"/>
</dbReference>
<feature type="compositionally biased region" description="Pro residues" evidence="1">
    <location>
        <begin position="507"/>
        <end position="522"/>
    </location>
</feature>
<sequence>MRTCSNGVYKRAGQVGRPCLLGYIGKCAAPCVGRITQDEHHELAQDFCDFMAGQTGRFVKRIEAEMRAASTAMEYEKAARLRDDLGALNRALERSAVVLPDGTDADVFALAEDELEAAVQVFHVRGGRVRGQRGWVVEKVEDVGTDGLVEHLLQQVYGESPESVPREVLVPALPPDAEQVTAWLTGLRGANVDLRVPQRGDKRTLLETVQRNAGQGLTLHKTRRAGDLTTRSQALQEPAGRPRAARGAAAHRVLRRLAHPGVGGRRLDGGLRGRPAPQVRVPHLQRARHRRPGRHGVDARGDGAAAAPPARRPRRGRRRARRPHRPRDRPTQAVRVPAAGSSSSTAARRRSRRRRPRSTSLAVDDIALVGLAKRLEEVWLPGDDHPVVLPRTSEGLYLLQRVRDEAHRFAITSHRRRRSKKMTTSALDDVPGLGQTRRAALLKHFGSLKKPAGGRRRADRGRAGHRAGDRRRGRGRPRRVAARTRRQRHDGRGARRIGCTRRRGPAAPQPAGPARPRPPESPPEGDAREPRRSRAARARHRHRHVQRRSLHRGVRAGGPRLVRRRQPAAAPAADDARRHVGTLRGRPAAWRRWSTSAAGRSSRRCASRSPSLRERGVHPRVVFLDASDDVLVRRQESVRRPHPLQGHGRILDGIHRERRCSRTCARTPTCSSTPPA</sequence>
<dbReference type="PANTHER" id="PTHR30562:SF1">
    <property type="entry name" value="UVRABC SYSTEM PROTEIN C"/>
    <property type="match status" value="1"/>
</dbReference>
<comment type="caution">
    <text evidence="4">The sequence shown here is derived from an EMBL/GenBank/DDBJ whole genome shotgun (WGS) entry which is preliminary data.</text>
</comment>
<gene>
    <name evidence="4" type="ORF">GCM10025868_02680</name>
</gene>
<dbReference type="InterPro" id="IPR001943">
    <property type="entry name" value="UVR_dom"/>
</dbReference>
<dbReference type="Pfam" id="PF03668">
    <property type="entry name" value="RapZ-like_N"/>
    <property type="match status" value="1"/>
</dbReference>
<dbReference type="PROSITE" id="PS50165">
    <property type="entry name" value="UVRC"/>
    <property type="match status" value="1"/>
</dbReference>
<evidence type="ECO:0000313" key="4">
    <source>
        <dbReference type="EMBL" id="GMA85018.1"/>
    </source>
</evidence>
<dbReference type="PANTHER" id="PTHR30562">
    <property type="entry name" value="UVRC/OXIDOREDUCTASE"/>
    <property type="match status" value="1"/>
</dbReference>
<keyword evidence="5" id="KW-1185">Reference proteome</keyword>
<dbReference type="Proteomes" id="UP001157017">
    <property type="component" value="Unassembled WGS sequence"/>
</dbReference>
<dbReference type="Pfam" id="PF02151">
    <property type="entry name" value="UVR"/>
    <property type="match status" value="1"/>
</dbReference>
<feature type="compositionally biased region" description="Basic residues" evidence="1">
    <location>
        <begin position="452"/>
        <end position="504"/>
    </location>
</feature>
<evidence type="ECO:0008006" key="6">
    <source>
        <dbReference type="Google" id="ProtNLM"/>
    </source>
</evidence>
<organism evidence="4 5">
    <name type="scientific">Angustibacter aerolatus</name>
    <dbReference type="NCBI Taxonomy" id="1162965"/>
    <lineage>
        <taxon>Bacteria</taxon>
        <taxon>Bacillati</taxon>
        <taxon>Actinomycetota</taxon>
        <taxon>Actinomycetes</taxon>
        <taxon>Kineosporiales</taxon>
        <taxon>Kineosporiaceae</taxon>
    </lineage>
</organism>
<evidence type="ECO:0000259" key="3">
    <source>
        <dbReference type="PROSITE" id="PS50165"/>
    </source>
</evidence>
<dbReference type="EMBL" id="BSUZ01000001">
    <property type="protein sequence ID" value="GMA85018.1"/>
    <property type="molecule type" value="Genomic_DNA"/>
</dbReference>
<feature type="compositionally biased region" description="Low complexity" evidence="1">
    <location>
        <begin position="337"/>
        <end position="346"/>
    </location>
</feature>
<dbReference type="SUPFAM" id="SSF46600">
    <property type="entry name" value="C-terminal UvrC-binding domain of UvrB"/>
    <property type="match status" value="1"/>
</dbReference>
<feature type="compositionally biased region" description="Basic residues" evidence="1">
    <location>
        <begin position="311"/>
        <end position="327"/>
    </location>
</feature>
<proteinExistence type="predicted"/>
<dbReference type="Gene3D" id="1.10.150.20">
    <property type="entry name" value="5' to 3' exonuclease, C-terminal subdomain"/>
    <property type="match status" value="1"/>
</dbReference>
<dbReference type="PROSITE" id="PS50151">
    <property type="entry name" value="UVR"/>
    <property type="match status" value="1"/>
</dbReference>